<name>A0ABW2G564_9ACTN</name>
<keyword evidence="3" id="KW-1185">Reference proteome</keyword>
<proteinExistence type="predicted"/>
<comment type="caution">
    <text evidence="2">The sequence shown here is derived from an EMBL/GenBank/DDBJ whole genome shotgun (WGS) entry which is preliminary data.</text>
</comment>
<evidence type="ECO:0000256" key="1">
    <source>
        <dbReference type="SAM" id="MobiDB-lite"/>
    </source>
</evidence>
<dbReference type="RefSeq" id="WP_345709455.1">
    <property type="nucleotide sequence ID" value="NZ_BAABKV010000001.1"/>
</dbReference>
<dbReference type="EMBL" id="JBHTAJ010000068">
    <property type="protein sequence ID" value="MFC7183449.1"/>
    <property type="molecule type" value="Genomic_DNA"/>
</dbReference>
<protein>
    <submittedName>
        <fullName evidence="2">Uncharacterized protein</fullName>
    </submittedName>
</protein>
<accession>A0ABW2G564</accession>
<sequence>MEERTALTPVRTPAPHPPRTRASLLTALTEAVRDRNEHVLRRLLARFAEQATLTDLPALRRALDPRHRHDDHDQPPAPG</sequence>
<gene>
    <name evidence="2" type="ORF">ACFQMG_28270</name>
</gene>
<feature type="region of interest" description="Disordered" evidence="1">
    <location>
        <begin position="55"/>
        <end position="79"/>
    </location>
</feature>
<organism evidence="2 3">
    <name type="scientific">Kitasatospora paranensis</name>
    <dbReference type="NCBI Taxonomy" id="258053"/>
    <lineage>
        <taxon>Bacteria</taxon>
        <taxon>Bacillati</taxon>
        <taxon>Actinomycetota</taxon>
        <taxon>Actinomycetes</taxon>
        <taxon>Kitasatosporales</taxon>
        <taxon>Streptomycetaceae</taxon>
        <taxon>Kitasatospora</taxon>
    </lineage>
</organism>
<feature type="region of interest" description="Disordered" evidence="1">
    <location>
        <begin position="1"/>
        <end position="20"/>
    </location>
</feature>
<dbReference type="Proteomes" id="UP001596435">
    <property type="component" value="Unassembled WGS sequence"/>
</dbReference>
<evidence type="ECO:0000313" key="3">
    <source>
        <dbReference type="Proteomes" id="UP001596435"/>
    </source>
</evidence>
<reference evidence="3" key="1">
    <citation type="journal article" date="2019" name="Int. J. Syst. Evol. Microbiol.">
        <title>The Global Catalogue of Microorganisms (GCM) 10K type strain sequencing project: providing services to taxonomists for standard genome sequencing and annotation.</title>
        <authorList>
            <consortium name="The Broad Institute Genomics Platform"/>
            <consortium name="The Broad Institute Genome Sequencing Center for Infectious Disease"/>
            <person name="Wu L."/>
            <person name="Ma J."/>
        </authorList>
    </citation>
    <scope>NUCLEOTIDE SEQUENCE [LARGE SCALE GENOMIC DNA]</scope>
    <source>
        <strain evidence="3">CGMCC 1.12859</strain>
    </source>
</reference>
<evidence type="ECO:0000313" key="2">
    <source>
        <dbReference type="EMBL" id="MFC7183449.1"/>
    </source>
</evidence>
<feature type="compositionally biased region" description="Basic and acidic residues" evidence="1">
    <location>
        <begin position="61"/>
        <end position="79"/>
    </location>
</feature>